<evidence type="ECO:0000256" key="5">
    <source>
        <dbReference type="ARBA" id="ARBA00022840"/>
    </source>
</evidence>
<dbReference type="CDD" id="cd12087">
    <property type="entry name" value="TM_EGFR-like"/>
    <property type="match status" value="1"/>
</dbReference>
<sequence length="197" mass="20757">MAAASLSTSYTSSTPTSMAGPFMTAFTPPDHCGNVIKTDCYLSTPYSYCAARLAIEHTPPSTKYSIVWAQRMLVVYPTASASDAIITPLDEPTASPGGSSPQPIPPNKDESGLGTGAIVGIVVGVVGALLLVGAFFFWRRRQQNHRHAPVPKGSPAGEHDALPEFVATNGTRTGPAQMTTSTSNGLFQPQPELRSPR</sequence>
<dbReference type="InterPro" id="IPR051694">
    <property type="entry name" value="Immunoregulatory_rcpt-like"/>
</dbReference>
<evidence type="ECO:0000256" key="9">
    <source>
        <dbReference type="SAM" id="Phobius"/>
    </source>
</evidence>
<keyword evidence="3 9" id="KW-0812">Transmembrane</keyword>
<keyword evidence="2" id="KW-0597">Phosphoprotein</keyword>
<dbReference type="NCBIfam" id="TIGR01167">
    <property type="entry name" value="LPXTG_anchor"/>
    <property type="match status" value="1"/>
</dbReference>
<keyword evidence="6 9" id="KW-1133">Transmembrane helix</keyword>
<feature type="region of interest" description="Disordered" evidence="8">
    <location>
        <begin position="88"/>
        <end position="111"/>
    </location>
</feature>
<dbReference type="PANTHER" id="PTHR15549">
    <property type="entry name" value="PAIRED IMMUNOGLOBULIN-LIKE TYPE 2 RECEPTOR"/>
    <property type="match status" value="1"/>
</dbReference>
<dbReference type="Proteomes" id="UP001578633">
    <property type="component" value="Chromosome 5"/>
</dbReference>
<name>A0ABR3UHL9_9PLEO</name>
<feature type="region of interest" description="Disordered" evidence="8">
    <location>
        <begin position="167"/>
        <end position="197"/>
    </location>
</feature>
<reference evidence="11 12" key="1">
    <citation type="submission" date="2024-09" db="EMBL/GenBank/DDBJ databases">
        <title>T2T genomes of carrot and Alternaria dauci and their utility for understanding host-pathogen interaction during carrot leaf blight disease.</title>
        <authorList>
            <person name="Liu W."/>
            <person name="Xu S."/>
            <person name="Ou C."/>
            <person name="Liu X."/>
            <person name="Zhuang F."/>
            <person name="Deng X.W."/>
        </authorList>
    </citation>
    <scope>NUCLEOTIDE SEQUENCE [LARGE SCALE GENOMIC DNA]</scope>
    <source>
        <strain evidence="11 12">A2016</strain>
    </source>
</reference>
<accession>A0ABR3UHL9</accession>
<evidence type="ECO:0000256" key="2">
    <source>
        <dbReference type="ARBA" id="ARBA00022553"/>
    </source>
</evidence>
<protein>
    <recommendedName>
        <fullName evidence="10">Epidermal growth factor receptor-like transmembrane-juxtamembrane segment domain-containing protein</fullName>
    </recommendedName>
</protein>
<dbReference type="RefSeq" id="XP_069306547.1">
    <property type="nucleotide sequence ID" value="XM_069452371.1"/>
</dbReference>
<organism evidence="11 12">
    <name type="scientific">Alternaria dauci</name>
    <dbReference type="NCBI Taxonomy" id="48095"/>
    <lineage>
        <taxon>Eukaryota</taxon>
        <taxon>Fungi</taxon>
        <taxon>Dikarya</taxon>
        <taxon>Ascomycota</taxon>
        <taxon>Pezizomycotina</taxon>
        <taxon>Dothideomycetes</taxon>
        <taxon>Pleosporomycetidae</taxon>
        <taxon>Pleosporales</taxon>
        <taxon>Pleosporineae</taxon>
        <taxon>Pleosporaceae</taxon>
        <taxon>Alternaria</taxon>
        <taxon>Alternaria sect. Porri</taxon>
    </lineage>
</organism>
<evidence type="ECO:0000313" key="12">
    <source>
        <dbReference type="Proteomes" id="UP001578633"/>
    </source>
</evidence>
<keyword evidence="12" id="KW-1185">Reference proteome</keyword>
<evidence type="ECO:0000259" key="10">
    <source>
        <dbReference type="Pfam" id="PF21314"/>
    </source>
</evidence>
<dbReference type="InterPro" id="IPR049328">
    <property type="entry name" value="TM_ErbB1"/>
</dbReference>
<evidence type="ECO:0000256" key="1">
    <source>
        <dbReference type="ARBA" id="ARBA00004167"/>
    </source>
</evidence>
<evidence type="ECO:0000256" key="3">
    <source>
        <dbReference type="ARBA" id="ARBA00022692"/>
    </source>
</evidence>
<evidence type="ECO:0000256" key="7">
    <source>
        <dbReference type="ARBA" id="ARBA00023136"/>
    </source>
</evidence>
<dbReference type="Pfam" id="PF21314">
    <property type="entry name" value="TM_ErbB1"/>
    <property type="match status" value="1"/>
</dbReference>
<feature type="transmembrane region" description="Helical" evidence="9">
    <location>
        <begin position="117"/>
        <end position="138"/>
    </location>
</feature>
<comment type="caution">
    <text evidence="11">The sequence shown here is derived from an EMBL/GenBank/DDBJ whole genome shotgun (WGS) entry which is preliminary data.</text>
</comment>
<keyword evidence="4" id="KW-0547">Nucleotide-binding</keyword>
<comment type="subcellular location">
    <subcellularLocation>
        <location evidence="1">Membrane</location>
        <topology evidence="1">Single-pass membrane protein</topology>
    </subcellularLocation>
</comment>
<keyword evidence="7 9" id="KW-0472">Membrane</keyword>
<dbReference type="GeneID" id="96086509"/>
<feature type="compositionally biased region" description="Polar residues" evidence="8">
    <location>
        <begin position="168"/>
        <end position="187"/>
    </location>
</feature>
<gene>
    <name evidence="11" type="ORF">ACET3X_006187</name>
</gene>
<dbReference type="PANTHER" id="PTHR15549:SF30">
    <property type="entry name" value="MID2 DOMAIN-CONTAINING PROTEIN"/>
    <property type="match status" value="1"/>
</dbReference>
<evidence type="ECO:0000313" key="11">
    <source>
        <dbReference type="EMBL" id="KAL1795963.1"/>
    </source>
</evidence>
<evidence type="ECO:0000256" key="8">
    <source>
        <dbReference type="SAM" id="MobiDB-lite"/>
    </source>
</evidence>
<evidence type="ECO:0000256" key="6">
    <source>
        <dbReference type="ARBA" id="ARBA00022989"/>
    </source>
</evidence>
<feature type="domain" description="Epidermal growth factor receptor-like transmembrane-juxtamembrane segment" evidence="10">
    <location>
        <begin position="118"/>
        <end position="148"/>
    </location>
</feature>
<proteinExistence type="predicted"/>
<dbReference type="EMBL" id="JBHGVX010000005">
    <property type="protein sequence ID" value="KAL1795963.1"/>
    <property type="molecule type" value="Genomic_DNA"/>
</dbReference>
<keyword evidence="5" id="KW-0067">ATP-binding</keyword>
<evidence type="ECO:0000256" key="4">
    <source>
        <dbReference type="ARBA" id="ARBA00022741"/>
    </source>
</evidence>